<evidence type="ECO:0000313" key="3">
    <source>
        <dbReference type="Proteomes" id="UP001498398"/>
    </source>
</evidence>
<evidence type="ECO:0000313" key="2">
    <source>
        <dbReference type="EMBL" id="KAK7463517.1"/>
    </source>
</evidence>
<organism evidence="2 3">
    <name type="scientific">Marasmiellus scandens</name>
    <dbReference type="NCBI Taxonomy" id="2682957"/>
    <lineage>
        <taxon>Eukaryota</taxon>
        <taxon>Fungi</taxon>
        <taxon>Dikarya</taxon>
        <taxon>Basidiomycota</taxon>
        <taxon>Agaricomycotina</taxon>
        <taxon>Agaricomycetes</taxon>
        <taxon>Agaricomycetidae</taxon>
        <taxon>Agaricales</taxon>
        <taxon>Marasmiineae</taxon>
        <taxon>Omphalotaceae</taxon>
        <taxon>Marasmiellus</taxon>
    </lineage>
</organism>
<keyword evidence="3" id="KW-1185">Reference proteome</keyword>
<sequence length="155" mass="17534">MYHAFDRVFYASEHSTLKSLSVPDNKLVRPATAIEQWPTHAIMDFWFGNVALLYWMDEEELVELVFAEYKMCDTNGEYGNGGEDEGGDEVASDTSTVLGSRNDRRSYRTRSKGGSQDNGIDIGRVVAWFHKSAAHHREHSASIARASEWVKTVQM</sequence>
<name>A0ABR1JNX4_9AGAR</name>
<feature type="compositionally biased region" description="Acidic residues" evidence="1">
    <location>
        <begin position="82"/>
        <end position="91"/>
    </location>
</feature>
<feature type="region of interest" description="Disordered" evidence="1">
    <location>
        <begin position="78"/>
        <end position="118"/>
    </location>
</feature>
<reference evidence="2 3" key="1">
    <citation type="submission" date="2024-01" db="EMBL/GenBank/DDBJ databases">
        <title>A draft genome for the cacao thread blight pathogen Marasmiellus scandens.</title>
        <authorList>
            <person name="Baruah I.K."/>
            <person name="Leung J."/>
            <person name="Bukari Y."/>
            <person name="Amoako-Attah I."/>
            <person name="Meinhardt L.W."/>
            <person name="Bailey B.A."/>
            <person name="Cohen S.P."/>
        </authorList>
    </citation>
    <scope>NUCLEOTIDE SEQUENCE [LARGE SCALE GENOMIC DNA]</scope>
    <source>
        <strain evidence="2 3">GH-19</strain>
    </source>
</reference>
<comment type="caution">
    <text evidence="2">The sequence shown here is derived from an EMBL/GenBank/DDBJ whole genome shotgun (WGS) entry which is preliminary data.</text>
</comment>
<proteinExistence type="predicted"/>
<dbReference type="Proteomes" id="UP001498398">
    <property type="component" value="Unassembled WGS sequence"/>
</dbReference>
<gene>
    <name evidence="2" type="ORF">VKT23_006865</name>
</gene>
<evidence type="ECO:0000256" key="1">
    <source>
        <dbReference type="SAM" id="MobiDB-lite"/>
    </source>
</evidence>
<protein>
    <submittedName>
        <fullName evidence="2">Uncharacterized protein</fullName>
    </submittedName>
</protein>
<dbReference type="EMBL" id="JBANRG010000009">
    <property type="protein sequence ID" value="KAK7463517.1"/>
    <property type="molecule type" value="Genomic_DNA"/>
</dbReference>
<accession>A0ABR1JNX4</accession>